<gene>
    <name evidence="2" type="ORF">M501DRAFT_991083</name>
</gene>
<dbReference type="EMBL" id="MU006093">
    <property type="protein sequence ID" value="KAF2840039.1"/>
    <property type="molecule type" value="Genomic_DNA"/>
</dbReference>
<evidence type="ECO:0000313" key="3">
    <source>
        <dbReference type="Proteomes" id="UP000799429"/>
    </source>
</evidence>
<name>A0A9P4SCN9_9PEZI</name>
<dbReference type="Proteomes" id="UP000799429">
    <property type="component" value="Unassembled WGS sequence"/>
</dbReference>
<evidence type="ECO:0000313" key="2">
    <source>
        <dbReference type="EMBL" id="KAF2840039.1"/>
    </source>
</evidence>
<feature type="compositionally biased region" description="Basic and acidic residues" evidence="1">
    <location>
        <begin position="86"/>
        <end position="129"/>
    </location>
</feature>
<keyword evidence="3" id="KW-1185">Reference proteome</keyword>
<feature type="region of interest" description="Disordered" evidence="1">
    <location>
        <begin position="1"/>
        <end position="139"/>
    </location>
</feature>
<sequence length="276" mass="30927">MGNIQSRVRRKGTPKPGRPIKANENSVEGQGVTFNMTETEDNKESKEEKALSIPGKENKAKKLTEEVANTENKEEKIGNDAPGLATDREAEVGTEEKKGEKEDRCAQAHEKIEERQKYEMPGCRERSADNDDDEIESVDGRKRRRETLLPYTLDRREITKSGLGIYSDSRLRVVCEGPKINPDLKVTGTGDPFTLPIDNAVVDPTTRKISPLVKVESENLILFMEDVARELTKRAEAEAYHPDDPEKMEAFRSGMKMACHCFGLLLGNNDGHGRKV</sequence>
<organism evidence="2 3">
    <name type="scientific">Patellaria atrata CBS 101060</name>
    <dbReference type="NCBI Taxonomy" id="1346257"/>
    <lineage>
        <taxon>Eukaryota</taxon>
        <taxon>Fungi</taxon>
        <taxon>Dikarya</taxon>
        <taxon>Ascomycota</taxon>
        <taxon>Pezizomycotina</taxon>
        <taxon>Dothideomycetes</taxon>
        <taxon>Dothideomycetes incertae sedis</taxon>
        <taxon>Patellariales</taxon>
        <taxon>Patellariaceae</taxon>
        <taxon>Patellaria</taxon>
    </lineage>
</organism>
<feature type="compositionally biased region" description="Polar residues" evidence="1">
    <location>
        <begin position="23"/>
        <end position="37"/>
    </location>
</feature>
<feature type="compositionally biased region" description="Basic and acidic residues" evidence="1">
    <location>
        <begin position="40"/>
        <end position="78"/>
    </location>
</feature>
<accession>A0A9P4SCN9</accession>
<protein>
    <submittedName>
        <fullName evidence="2">Uncharacterized protein</fullName>
    </submittedName>
</protein>
<reference evidence="2" key="1">
    <citation type="journal article" date="2020" name="Stud. Mycol.">
        <title>101 Dothideomycetes genomes: a test case for predicting lifestyles and emergence of pathogens.</title>
        <authorList>
            <person name="Haridas S."/>
            <person name="Albert R."/>
            <person name="Binder M."/>
            <person name="Bloem J."/>
            <person name="Labutti K."/>
            <person name="Salamov A."/>
            <person name="Andreopoulos B."/>
            <person name="Baker S."/>
            <person name="Barry K."/>
            <person name="Bills G."/>
            <person name="Bluhm B."/>
            <person name="Cannon C."/>
            <person name="Castanera R."/>
            <person name="Culley D."/>
            <person name="Daum C."/>
            <person name="Ezra D."/>
            <person name="Gonzalez J."/>
            <person name="Henrissat B."/>
            <person name="Kuo A."/>
            <person name="Liang C."/>
            <person name="Lipzen A."/>
            <person name="Lutzoni F."/>
            <person name="Magnuson J."/>
            <person name="Mondo S."/>
            <person name="Nolan M."/>
            <person name="Ohm R."/>
            <person name="Pangilinan J."/>
            <person name="Park H.-J."/>
            <person name="Ramirez L."/>
            <person name="Alfaro M."/>
            <person name="Sun H."/>
            <person name="Tritt A."/>
            <person name="Yoshinaga Y."/>
            <person name="Zwiers L.-H."/>
            <person name="Turgeon B."/>
            <person name="Goodwin S."/>
            <person name="Spatafora J."/>
            <person name="Crous P."/>
            <person name="Grigoriev I."/>
        </authorList>
    </citation>
    <scope>NUCLEOTIDE SEQUENCE</scope>
    <source>
        <strain evidence="2">CBS 101060</strain>
    </source>
</reference>
<proteinExistence type="predicted"/>
<comment type="caution">
    <text evidence="2">The sequence shown here is derived from an EMBL/GenBank/DDBJ whole genome shotgun (WGS) entry which is preliminary data.</text>
</comment>
<dbReference type="AlphaFoldDB" id="A0A9P4SCN9"/>
<evidence type="ECO:0000256" key="1">
    <source>
        <dbReference type="SAM" id="MobiDB-lite"/>
    </source>
</evidence>